<accession>A0A0A9AJE3</accession>
<sequence length="59" mass="6023">MSYISNANQLLVPLISTLPQFSYFLCSVPSEGNVLAVAAGRPPLGTTAACGGGAGFCCW</sequence>
<reference evidence="1" key="1">
    <citation type="submission" date="2014-09" db="EMBL/GenBank/DDBJ databases">
        <authorList>
            <person name="Magalhaes I.L.F."/>
            <person name="Oliveira U."/>
            <person name="Santos F.R."/>
            <person name="Vidigal T.H.D.A."/>
            <person name="Brescovit A.D."/>
            <person name="Santos A.J."/>
        </authorList>
    </citation>
    <scope>NUCLEOTIDE SEQUENCE</scope>
    <source>
        <tissue evidence="1">Shoot tissue taken approximately 20 cm above the soil surface</tissue>
    </source>
</reference>
<organism evidence="1">
    <name type="scientific">Arundo donax</name>
    <name type="common">Giant reed</name>
    <name type="synonym">Donax arundinaceus</name>
    <dbReference type="NCBI Taxonomy" id="35708"/>
    <lineage>
        <taxon>Eukaryota</taxon>
        <taxon>Viridiplantae</taxon>
        <taxon>Streptophyta</taxon>
        <taxon>Embryophyta</taxon>
        <taxon>Tracheophyta</taxon>
        <taxon>Spermatophyta</taxon>
        <taxon>Magnoliopsida</taxon>
        <taxon>Liliopsida</taxon>
        <taxon>Poales</taxon>
        <taxon>Poaceae</taxon>
        <taxon>PACMAD clade</taxon>
        <taxon>Arundinoideae</taxon>
        <taxon>Arundineae</taxon>
        <taxon>Arundo</taxon>
    </lineage>
</organism>
<reference evidence="1" key="2">
    <citation type="journal article" date="2015" name="Data Brief">
        <title>Shoot transcriptome of the giant reed, Arundo donax.</title>
        <authorList>
            <person name="Barrero R.A."/>
            <person name="Guerrero F.D."/>
            <person name="Moolhuijzen P."/>
            <person name="Goolsby J.A."/>
            <person name="Tidwell J."/>
            <person name="Bellgard S.E."/>
            <person name="Bellgard M.I."/>
        </authorList>
    </citation>
    <scope>NUCLEOTIDE SEQUENCE</scope>
    <source>
        <tissue evidence="1">Shoot tissue taken approximately 20 cm above the soil surface</tissue>
    </source>
</reference>
<evidence type="ECO:0000313" key="1">
    <source>
        <dbReference type="EMBL" id="JAD49050.1"/>
    </source>
</evidence>
<name>A0A0A9AJE3_ARUDO</name>
<proteinExistence type="predicted"/>
<dbReference type="AlphaFoldDB" id="A0A0A9AJE3"/>
<dbReference type="EMBL" id="GBRH01248845">
    <property type="protein sequence ID" value="JAD49050.1"/>
    <property type="molecule type" value="Transcribed_RNA"/>
</dbReference>
<protein>
    <submittedName>
        <fullName evidence="1">Uncharacterized protein</fullName>
    </submittedName>
</protein>